<evidence type="ECO:0000256" key="1">
    <source>
        <dbReference type="SAM" id="MobiDB-lite"/>
    </source>
</evidence>
<proteinExistence type="predicted"/>
<feature type="region of interest" description="Disordered" evidence="1">
    <location>
        <begin position="1"/>
        <end position="20"/>
    </location>
</feature>
<protein>
    <submittedName>
        <fullName evidence="2">Uncharacterized protein</fullName>
    </submittedName>
</protein>
<sequence length="388" mass="41803">MEANTTNPNITDAPDRPEPPDDWQIKFSRLPDYVQEWFCSTEVAQNNAAVCQKFGLPKDRNPFLADLTGQVIFKEFLLEKLPEIIASTLETNSVQAQKIAAEVALKQLLPIREYLVGVEKLIPQWGGVLPIVLPPKPQARASTSVEPVIKPFAQTAAQPASQAGRGSQGESVAGGPAPAIFSKPFREAAQENKEILNQLLTAAPIKIADFDQPVRPTIKNWLADYIKQKGAKRHDELERGDYLFNSANIKGLLTGERIKLAEILKAYDENSAMPILSDTGLIALERLGSAVSPARPTSSPTTPPSARLASPSASQAKALRAGQPARDDQGEGVAGRPAPVAPPAQPKAATASDLYRESVTKSDLTGIQKPLPRPAPRLDGNIVDLSNQ</sequence>
<feature type="region of interest" description="Disordered" evidence="1">
    <location>
        <begin position="291"/>
        <end position="388"/>
    </location>
</feature>
<organism evidence="2 3">
    <name type="scientific">Candidatus Portnoybacteria bacterium CG02_land_8_20_14_3_00_45_8</name>
    <dbReference type="NCBI Taxonomy" id="1974807"/>
    <lineage>
        <taxon>Bacteria</taxon>
        <taxon>Candidatus Portnoyibacteriota</taxon>
    </lineage>
</organism>
<dbReference type="EMBL" id="PEUE01000007">
    <property type="protein sequence ID" value="PIV38762.1"/>
    <property type="molecule type" value="Genomic_DNA"/>
</dbReference>
<comment type="caution">
    <text evidence="2">The sequence shown here is derived from an EMBL/GenBank/DDBJ whole genome shotgun (WGS) entry which is preliminary data.</text>
</comment>
<name>A0A2M7D6X8_9BACT</name>
<gene>
    <name evidence="2" type="ORF">COS30_00315</name>
</gene>
<dbReference type="Proteomes" id="UP000229247">
    <property type="component" value="Unassembled WGS sequence"/>
</dbReference>
<feature type="compositionally biased region" description="Low complexity" evidence="1">
    <location>
        <begin position="291"/>
        <end position="316"/>
    </location>
</feature>
<evidence type="ECO:0000313" key="3">
    <source>
        <dbReference type="Proteomes" id="UP000229247"/>
    </source>
</evidence>
<reference evidence="3" key="1">
    <citation type="submission" date="2017-09" db="EMBL/GenBank/DDBJ databases">
        <title>Depth-based differentiation of microbial function through sediment-hosted aquifers and enrichment of novel symbionts in the deep terrestrial subsurface.</title>
        <authorList>
            <person name="Probst A.J."/>
            <person name="Ladd B."/>
            <person name="Jarett J.K."/>
            <person name="Geller-Mcgrath D.E."/>
            <person name="Sieber C.M.K."/>
            <person name="Emerson J.B."/>
            <person name="Anantharaman K."/>
            <person name="Thomas B.C."/>
            <person name="Malmstrom R."/>
            <person name="Stieglmeier M."/>
            <person name="Klingl A."/>
            <person name="Woyke T."/>
            <person name="Ryan C.M."/>
            <person name="Banfield J.F."/>
        </authorList>
    </citation>
    <scope>NUCLEOTIDE SEQUENCE [LARGE SCALE GENOMIC DNA]</scope>
</reference>
<feature type="compositionally biased region" description="Polar residues" evidence="1">
    <location>
        <begin position="1"/>
        <end position="10"/>
    </location>
</feature>
<evidence type="ECO:0000313" key="2">
    <source>
        <dbReference type="EMBL" id="PIV38762.1"/>
    </source>
</evidence>
<dbReference type="AlphaFoldDB" id="A0A2M7D6X8"/>
<accession>A0A2M7D6X8</accession>